<dbReference type="EMBL" id="JAHBOH010000001">
    <property type="protein sequence ID" value="MBT0993710.1"/>
    <property type="molecule type" value="Genomic_DNA"/>
</dbReference>
<dbReference type="InterPro" id="IPR032466">
    <property type="entry name" value="Metal_Hydrolase"/>
</dbReference>
<dbReference type="InterPro" id="IPR052349">
    <property type="entry name" value="Metallo-hydrolase_Enzymes"/>
</dbReference>
<reference evidence="2 3" key="1">
    <citation type="submission" date="2021-05" db="EMBL/GenBank/DDBJ databases">
        <title>Description of Cellulomonas sp. DKR-3 sp. nov.</title>
        <authorList>
            <person name="Dahal R.H."/>
            <person name="Chaudhary D.K."/>
        </authorList>
    </citation>
    <scope>NUCLEOTIDE SEQUENCE [LARGE SCALE GENOMIC DNA]</scope>
    <source>
        <strain evidence="2 3">DKR-3</strain>
    </source>
</reference>
<comment type="caution">
    <text evidence="2">The sequence shown here is derived from an EMBL/GenBank/DDBJ whole genome shotgun (WGS) entry which is preliminary data.</text>
</comment>
<dbReference type="Gene3D" id="3.20.20.140">
    <property type="entry name" value="Metal-dependent hydrolases"/>
    <property type="match status" value="1"/>
</dbReference>
<proteinExistence type="predicted"/>
<dbReference type="Gene3D" id="2.30.40.10">
    <property type="entry name" value="Urease, subunit C, domain 1"/>
    <property type="match status" value="1"/>
</dbReference>
<gene>
    <name evidence="2" type="ORF">KIN34_05355</name>
</gene>
<evidence type="ECO:0000313" key="2">
    <source>
        <dbReference type="EMBL" id="MBT0993710.1"/>
    </source>
</evidence>
<evidence type="ECO:0000313" key="3">
    <source>
        <dbReference type="Proteomes" id="UP000722125"/>
    </source>
</evidence>
<dbReference type="SUPFAM" id="SSF51338">
    <property type="entry name" value="Composite domain of metallo-dependent hydrolases"/>
    <property type="match status" value="1"/>
</dbReference>
<name>A0ABS5TX54_9CELL</name>
<dbReference type="SUPFAM" id="SSF51556">
    <property type="entry name" value="Metallo-dependent hydrolases"/>
    <property type="match status" value="1"/>
</dbReference>
<dbReference type="RefSeq" id="WP_214347751.1">
    <property type="nucleotide sequence ID" value="NZ_JAHBOH010000001.1"/>
</dbReference>
<sequence length="429" mass="44426">MILRSARRLREPGLVDVRVDDGRIVAVAPAGSVPTDDPQGELDLAGRVLLPGFVESHLHLDKAWLGGPPGGAGLAEAIAWTARRKAQFTVADVAERAGRVAELAVAHGTTSVRAHTEVDPGVGLTGVLGVLEVAERLAGRLRVQIAVFPQEGLACRPGTSALVREALRLPGTVVGGCPYVEATPDDARAHVETVLDLAVEHGVPADLHLDLADGVDDPRFLLAEHVARATAERGLQGRVAIGHVTTLAALGRDQRARVLDRLAAAQVAVTLLPATDLHLSGRHDERDVRRGVAPVRDLWAAGVRTALSSNNVRNAFTPTGRADLLDIALLAARVGHVSEQHELDLLVDAVSTVPAALLDVGEPVGLVPGARADLVVLDTTDADAILLDQPARHLVLKAGTVVGGAVVAGTAAAVPAGTTRKAGVPAVTS</sequence>
<dbReference type="Pfam" id="PF07969">
    <property type="entry name" value="Amidohydro_3"/>
    <property type="match status" value="1"/>
</dbReference>
<feature type="domain" description="Amidohydrolase 3" evidence="1">
    <location>
        <begin position="42"/>
        <end position="408"/>
    </location>
</feature>
<dbReference type="Proteomes" id="UP000722125">
    <property type="component" value="Unassembled WGS sequence"/>
</dbReference>
<dbReference type="InterPro" id="IPR011059">
    <property type="entry name" value="Metal-dep_hydrolase_composite"/>
</dbReference>
<dbReference type="PANTHER" id="PTHR32027:SF9">
    <property type="entry name" value="BLL3847 PROTEIN"/>
    <property type="match status" value="1"/>
</dbReference>
<accession>A0ABS5TX54</accession>
<protein>
    <submittedName>
        <fullName evidence="2">Amidohydrolase family protein</fullName>
    </submittedName>
</protein>
<dbReference type="CDD" id="cd01293">
    <property type="entry name" value="Bact_CD"/>
    <property type="match status" value="1"/>
</dbReference>
<evidence type="ECO:0000259" key="1">
    <source>
        <dbReference type="Pfam" id="PF07969"/>
    </source>
</evidence>
<keyword evidence="3" id="KW-1185">Reference proteome</keyword>
<organism evidence="2 3">
    <name type="scientific">Cellulomonas fulva</name>
    <dbReference type="NCBI Taxonomy" id="2835530"/>
    <lineage>
        <taxon>Bacteria</taxon>
        <taxon>Bacillati</taxon>
        <taxon>Actinomycetota</taxon>
        <taxon>Actinomycetes</taxon>
        <taxon>Micrococcales</taxon>
        <taxon>Cellulomonadaceae</taxon>
        <taxon>Cellulomonas</taxon>
    </lineage>
</organism>
<dbReference type="InterPro" id="IPR013108">
    <property type="entry name" value="Amidohydro_3"/>
</dbReference>
<dbReference type="PANTHER" id="PTHR32027">
    <property type="entry name" value="CYTOSINE DEAMINASE"/>
    <property type="match status" value="1"/>
</dbReference>